<name>A0ABS5QFA1_9PROT</name>
<organism evidence="1 2">
    <name type="scientific">Roseococcus pinisoli</name>
    <dbReference type="NCBI Taxonomy" id="2835040"/>
    <lineage>
        <taxon>Bacteria</taxon>
        <taxon>Pseudomonadati</taxon>
        <taxon>Pseudomonadota</taxon>
        <taxon>Alphaproteobacteria</taxon>
        <taxon>Acetobacterales</taxon>
        <taxon>Roseomonadaceae</taxon>
        <taxon>Roseococcus</taxon>
    </lineage>
</organism>
<evidence type="ECO:0000313" key="2">
    <source>
        <dbReference type="Proteomes" id="UP000766336"/>
    </source>
</evidence>
<dbReference type="Gene3D" id="3.40.50.300">
    <property type="entry name" value="P-loop containing nucleotide triphosphate hydrolases"/>
    <property type="match status" value="1"/>
</dbReference>
<accession>A0ABS5QFA1</accession>
<keyword evidence="2" id="KW-1185">Reference proteome</keyword>
<dbReference type="EMBL" id="JAHCDA010000003">
    <property type="protein sequence ID" value="MBS7812374.1"/>
    <property type="molecule type" value="Genomic_DNA"/>
</dbReference>
<comment type="caution">
    <text evidence="1">The sequence shown here is derived from an EMBL/GenBank/DDBJ whole genome shotgun (WGS) entry which is preliminary data.</text>
</comment>
<gene>
    <name evidence="1" type="ORF">KHU32_15595</name>
</gene>
<evidence type="ECO:0008006" key="3">
    <source>
        <dbReference type="Google" id="ProtNLM"/>
    </source>
</evidence>
<sequence>MSRLLIDICRRLKELGEAGEHVLAHAATIAGRVPRAAYLKEAFAHLGRMHSLGWKFVRVPVDVQTFLESPAFLKQKGEIYPKVMAEIIELNSGRYTEAVLTGSIGSGKTTVALYTQAYQLYILSCLKNPQREFGQNNSAELTIVFQSMNAALAKAVDYDRFKTMITLSPYFQRHFRFDKSLKSELHFPNRIIVKPLSGASTAAIGQNVIGGIIDEVNFMEITEASKKSADGGVYNQAVEVYNSIARRRKSRFMRRGALPGMVCLVSSKKYPGEFTEQKSDEAKRELNERGSTTIFVYDKRAWEIKPEDQFSQAWFRLFIGDLSRKPSILTDDEVVPPEDEHLVMRVPEDWRSEFDNDMLSALRDVAGVSVRAMHPYILEPEKVTKCFGVVKSVLSQPWADFRLQWPLIHPKRISQPAEPRYIHLDLGLTGDSCGVSIGHVSHFVEVRRGNAVDAPVECLPFIRFDVVLQVKPPKGGEIHFDKIRQLIYRLREEGMTIRWASADQFQSADNLQIMATQGIITGRLSIDSTSVPYDISKQAFYDGRVACPEQATAMAEWSRLERNPKTGKVDHPANFSKDISDSMAGVIYGLTMRREIWARHKIPPVRLPKSLSDAMAKETAKAQRQEIRHRDIHLTTGTPMEVGV</sequence>
<dbReference type="RefSeq" id="WP_213671082.1">
    <property type="nucleotide sequence ID" value="NZ_JAHCDA010000003.1"/>
</dbReference>
<evidence type="ECO:0000313" key="1">
    <source>
        <dbReference type="EMBL" id="MBS7812374.1"/>
    </source>
</evidence>
<reference evidence="1 2" key="1">
    <citation type="submission" date="2021-05" db="EMBL/GenBank/DDBJ databases">
        <title>Roseococcus sp. XZZS9, whole genome shotgun sequencing project.</title>
        <authorList>
            <person name="Zhao G."/>
            <person name="Shen L."/>
        </authorList>
    </citation>
    <scope>NUCLEOTIDE SEQUENCE [LARGE SCALE GENOMIC DNA]</scope>
    <source>
        <strain evidence="1 2">XZZS9</strain>
    </source>
</reference>
<dbReference type="InterPro" id="IPR027417">
    <property type="entry name" value="P-loop_NTPase"/>
</dbReference>
<dbReference type="Proteomes" id="UP000766336">
    <property type="component" value="Unassembled WGS sequence"/>
</dbReference>
<protein>
    <recommendedName>
        <fullName evidence="3">Terminase</fullName>
    </recommendedName>
</protein>
<proteinExistence type="predicted"/>